<gene>
    <name evidence="2" type="ORF">FHS87_003854</name>
</gene>
<dbReference type="InterPro" id="IPR027417">
    <property type="entry name" value="P-loop_NTPase"/>
</dbReference>
<dbReference type="Gene3D" id="3.40.50.300">
    <property type="entry name" value="P-loop containing nucleotide triphosphate hydrolases"/>
    <property type="match status" value="1"/>
</dbReference>
<evidence type="ECO:0000313" key="2">
    <source>
        <dbReference type="EMBL" id="MBB5695787.1"/>
    </source>
</evidence>
<reference evidence="2 3" key="1">
    <citation type="submission" date="2020-08" db="EMBL/GenBank/DDBJ databases">
        <title>Genomic Encyclopedia of Type Strains, Phase IV (KMG-IV): sequencing the most valuable type-strain genomes for metagenomic binning, comparative biology and taxonomic classification.</title>
        <authorList>
            <person name="Goeker M."/>
        </authorList>
    </citation>
    <scope>NUCLEOTIDE SEQUENCE [LARGE SCALE GENOMIC DNA]</scope>
    <source>
        <strain evidence="2 3">DSM 25622</strain>
    </source>
</reference>
<dbReference type="InterPro" id="IPR002586">
    <property type="entry name" value="CobQ/CobB/MinD/ParA_Nub-bd_dom"/>
</dbReference>
<organism evidence="2 3">
    <name type="scientific">Muricoccus pecuniae</name>
    <dbReference type="NCBI Taxonomy" id="693023"/>
    <lineage>
        <taxon>Bacteria</taxon>
        <taxon>Pseudomonadati</taxon>
        <taxon>Pseudomonadota</taxon>
        <taxon>Alphaproteobacteria</taxon>
        <taxon>Acetobacterales</taxon>
        <taxon>Roseomonadaceae</taxon>
        <taxon>Muricoccus</taxon>
    </lineage>
</organism>
<dbReference type="EMBL" id="JACIJD010000023">
    <property type="protein sequence ID" value="MBB5695787.1"/>
    <property type="molecule type" value="Genomic_DNA"/>
</dbReference>
<dbReference type="InterPro" id="IPR050678">
    <property type="entry name" value="DNA_Partitioning_ATPase"/>
</dbReference>
<sequence>MRRTVGGKKSVRGAATDAVNTTIQPSRAKIIVCSSGKGGSGKTCLTRNLAVFAAHAGLRVATIDLDPQRGLTNWYAVRPGEAVAIPNVAVPLSNLDEAMRRAGALGDLDLVIIDTPPGVDASPAEMRQLLLLADFVLVPTGQGAGDLRSVVEWMAFIRREQRPSAFVLNLTVRSAGSFDRAKQRLIEAGDLCPFDIRLYESIRVSDEIGLGVAEMKGANGLSDVRGVFTFAMNTLGLKVPNDV</sequence>
<name>A0A840YH74_9PROT</name>
<dbReference type="AlphaFoldDB" id="A0A840YH74"/>
<comment type="caution">
    <text evidence="2">The sequence shown here is derived from an EMBL/GenBank/DDBJ whole genome shotgun (WGS) entry which is preliminary data.</text>
</comment>
<dbReference type="PANTHER" id="PTHR13696:SF96">
    <property type="entry name" value="COBQ_COBB_MIND_PARA NUCLEOTIDE BINDING DOMAIN-CONTAINING PROTEIN"/>
    <property type="match status" value="1"/>
</dbReference>
<accession>A0A840YH74</accession>
<feature type="domain" description="CobQ/CobB/MinD/ParA nucleotide binding" evidence="1">
    <location>
        <begin position="31"/>
        <end position="175"/>
    </location>
</feature>
<dbReference type="PANTHER" id="PTHR13696">
    <property type="entry name" value="P-LOOP CONTAINING NUCLEOSIDE TRIPHOSPHATE HYDROLASE"/>
    <property type="match status" value="1"/>
</dbReference>
<evidence type="ECO:0000313" key="3">
    <source>
        <dbReference type="Proteomes" id="UP000580654"/>
    </source>
</evidence>
<dbReference type="CDD" id="cd02042">
    <property type="entry name" value="ParAB_family"/>
    <property type="match status" value="1"/>
</dbReference>
<proteinExistence type="predicted"/>
<dbReference type="RefSeq" id="WP_184520976.1">
    <property type="nucleotide sequence ID" value="NZ_JACIJD010000023.1"/>
</dbReference>
<dbReference type="Pfam" id="PF01656">
    <property type="entry name" value="CbiA"/>
    <property type="match status" value="1"/>
</dbReference>
<dbReference type="Proteomes" id="UP000580654">
    <property type="component" value="Unassembled WGS sequence"/>
</dbReference>
<dbReference type="SUPFAM" id="SSF52540">
    <property type="entry name" value="P-loop containing nucleoside triphosphate hydrolases"/>
    <property type="match status" value="1"/>
</dbReference>
<evidence type="ECO:0000259" key="1">
    <source>
        <dbReference type="Pfam" id="PF01656"/>
    </source>
</evidence>
<protein>
    <submittedName>
        <fullName evidence="2">Chromosome partitioning protein</fullName>
    </submittedName>
</protein>
<keyword evidence="3" id="KW-1185">Reference proteome</keyword>